<feature type="region of interest" description="Disordered" evidence="1">
    <location>
        <begin position="1"/>
        <end position="33"/>
    </location>
</feature>
<evidence type="ECO:0000256" key="1">
    <source>
        <dbReference type="SAM" id="MobiDB-lite"/>
    </source>
</evidence>
<evidence type="ECO:0000313" key="4">
    <source>
        <dbReference type="Proteomes" id="UP000239560"/>
    </source>
</evidence>
<accession>A0A2T0AC04</accession>
<proteinExistence type="predicted"/>
<dbReference type="Proteomes" id="UP000239560">
    <property type="component" value="Unassembled WGS sequence"/>
</dbReference>
<feature type="compositionally biased region" description="Low complexity" evidence="1">
    <location>
        <begin position="290"/>
        <end position="308"/>
    </location>
</feature>
<dbReference type="AlphaFoldDB" id="A0A2T0AC04"/>
<dbReference type="OrthoDB" id="2527504at2759"/>
<keyword evidence="2" id="KW-0812">Transmembrane</keyword>
<feature type="region of interest" description="Disordered" evidence="1">
    <location>
        <begin position="88"/>
        <end position="121"/>
    </location>
</feature>
<keyword evidence="2" id="KW-0472">Membrane</keyword>
<protein>
    <submittedName>
        <fullName evidence="3">Uncharacterized protein</fullName>
    </submittedName>
</protein>
<sequence>MRVASASASSLHNERPAADGLTSISLQNPPAGAGRRRRLGALLLLSRCPPPSTAPSRPLPLYRSLRFFTLVHCPFGPLVVDRPAHATLRKGRSSRPASSPIQPLSIPRSYTHHTHYTPANAQNRTMKTVAFLPLALALVPATSVTATPPPALIDALSAYSAAGVVPTIPPGIKHIERFAKRSKDQEAPAPTPAAQKGMEKIVILPGSGPGKKINGTSSKPLKHLSNEKVFDDAPKRRGLLATIESKLGMATTSAELSHESGKVVGDRQHYWYIEDSEDQSKWRKKDAGKSSSSAQSSSTSSSAFASASSTKDKRDIVDALANIGDELDAAGVMSSPTSTAGFVTSTRPASASSTAAPTSSSSASSAAAPASTTASGNSTDVSWTDPSSWGQGISNEVTSEYNDLKTRLNNLSILSKVGLATLVIVSTIALGFLIYCCCKLNQRRRRRNAAERVHAKLQAQQVATGGRSFDERATAIPMRGYGSASTSASAPQDKKGKRRLSWSARQ</sequence>
<comment type="caution">
    <text evidence="3">The sequence shown here is derived from an EMBL/GenBank/DDBJ whole genome shotgun (WGS) entry which is preliminary data.</text>
</comment>
<feature type="compositionally biased region" description="Polar residues" evidence="1">
    <location>
        <begin position="1"/>
        <end position="11"/>
    </location>
</feature>
<feature type="region of interest" description="Disordered" evidence="1">
    <location>
        <begin position="477"/>
        <end position="506"/>
    </location>
</feature>
<feature type="compositionally biased region" description="Low complexity" evidence="1">
    <location>
        <begin position="344"/>
        <end position="375"/>
    </location>
</feature>
<feature type="region of interest" description="Disordered" evidence="1">
    <location>
        <begin position="277"/>
        <end position="308"/>
    </location>
</feature>
<organism evidence="3 4">
    <name type="scientific">Rhodotorula toruloides</name>
    <name type="common">Yeast</name>
    <name type="synonym">Rhodosporidium toruloides</name>
    <dbReference type="NCBI Taxonomy" id="5286"/>
    <lineage>
        <taxon>Eukaryota</taxon>
        <taxon>Fungi</taxon>
        <taxon>Dikarya</taxon>
        <taxon>Basidiomycota</taxon>
        <taxon>Pucciniomycotina</taxon>
        <taxon>Microbotryomycetes</taxon>
        <taxon>Sporidiobolales</taxon>
        <taxon>Sporidiobolaceae</taxon>
        <taxon>Rhodotorula</taxon>
    </lineage>
</organism>
<evidence type="ECO:0000313" key="3">
    <source>
        <dbReference type="EMBL" id="PRQ75542.1"/>
    </source>
</evidence>
<name>A0A2T0AC04_RHOTO</name>
<feature type="compositionally biased region" description="Polar residues" evidence="1">
    <location>
        <begin position="376"/>
        <end position="394"/>
    </location>
</feature>
<gene>
    <name evidence="3" type="ORF">AAT19DRAFT_13599</name>
</gene>
<dbReference type="EMBL" id="LCTV02000004">
    <property type="protein sequence ID" value="PRQ75542.1"/>
    <property type="molecule type" value="Genomic_DNA"/>
</dbReference>
<feature type="compositionally biased region" description="Basic and acidic residues" evidence="1">
    <location>
        <begin position="278"/>
        <end position="288"/>
    </location>
</feature>
<feature type="region of interest" description="Disordered" evidence="1">
    <location>
        <begin position="341"/>
        <end position="394"/>
    </location>
</feature>
<feature type="transmembrane region" description="Helical" evidence="2">
    <location>
        <begin position="417"/>
        <end position="438"/>
    </location>
</feature>
<reference evidence="3 4" key="1">
    <citation type="journal article" date="2018" name="Elife">
        <title>Functional genomics of lipid metabolism in the oleaginous yeast Rhodosporidium toruloides.</title>
        <authorList>
            <person name="Coradetti S.T."/>
            <person name="Pinel D."/>
            <person name="Geiselman G."/>
            <person name="Ito M."/>
            <person name="Mondo S."/>
            <person name="Reilly M.C."/>
            <person name="Cheng Y.F."/>
            <person name="Bauer S."/>
            <person name="Grigoriev I."/>
            <person name="Gladden J.M."/>
            <person name="Simmons B.A."/>
            <person name="Brem R."/>
            <person name="Arkin A.P."/>
            <person name="Skerker J.M."/>
        </authorList>
    </citation>
    <scope>NUCLEOTIDE SEQUENCE [LARGE SCALE GENOMIC DNA]</scope>
    <source>
        <strain evidence="3 4">NBRC 0880</strain>
    </source>
</reference>
<keyword evidence="2" id="KW-1133">Transmembrane helix</keyword>
<evidence type="ECO:0000256" key="2">
    <source>
        <dbReference type="SAM" id="Phobius"/>
    </source>
</evidence>